<reference evidence="1" key="1">
    <citation type="submission" date="2021-02" db="EMBL/GenBank/DDBJ databases">
        <authorList>
            <person name="Dougan E. K."/>
            <person name="Rhodes N."/>
            <person name="Thang M."/>
            <person name="Chan C."/>
        </authorList>
    </citation>
    <scope>NUCLEOTIDE SEQUENCE</scope>
</reference>
<proteinExistence type="predicted"/>
<protein>
    <submittedName>
        <fullName evidence="1">Uncharacterized protein</fullName>
    </submittedName>
</protein>
<evidence type="ECO:0000313" key="1">
    <source>
        <dbReference type="EMBL" id="CAE7776368.1"/>
    </source>
</evidence>
<accession>A0A812YCY9</accession>
<comment type="caution">
    <text evidence="1">The sequence shown here is derived from an EMBL/GenBank/DDBJ whole genome shotgun (WGS) entry which is preliminary data.</text>
</comment>
<dbReference type="OrthoDB" id="414972at2759"/>
<dbReference type="Proteomes" id="UP000601435">
    <property type="component" value="Unassembled WGS sequence"/>
</dbReference>
<name>A0A812YCY9_9DINO</name>
<sequence>MKDTDGWMTDLSQADMEVPVPKLPAGIISAESFGCTPCTPFHSRGMSTHVSIEMLGVLPPPEKGWQRQGKSADGKAAWLANKVAPDWIYNMNEQKYYHAPSKSWWEKRPLESQDPKAPPYTFVRTDAFHLKALRHFAASLDSGALPAPQLTSARASPALLKEGAQAAAQNTRFHARPLPMP</sequence>
<dbReference type="EMBL" id="CAJNJA010041602">
    <property type="protein sequence ID" value="CAE7776368.1"/>
    <property type="molecule type" value="Genomic_DNA"/>
</dbReference>
<keyword evidence="2" id="KW-1185">Reference proteome</keyword>
<evidence type="ECO:0000313" key="2">
    <source>
        <dbReference type="Proteomes" id="UP000601435"/>
    </source>
</evidence>
<dbReference type="AlphaFoldDB" id="A0A812YCY9"/>
<gene>
    <name evidence="1" type="ORF">SNEC2469_LOCUS22725</name>
</gene>
<organism evidence="1 2">
    <name type="scientific">Symbiodinium necroappetens</name>
    <dbReference type="NCBI Taxonomy" id="1628268"/>
    <lineage>
        <taxon>Eukaryota</taxon>
        <taxon>Sar</taxon>
        <taxon>Alveolata</taxon>
        <taxon>Dinophyceae</taxon>
        <taxon>Suessiales</taxon>
        <taxon>Symbiodiniaceae</taxon>
        <taxon>Symbiodinium</taxon>
    </lineage>
</organism>